<name>A0A0E9XQK0_ANGAN</name>
<proteinExistence type="predicted"/>
<evidence type="ECO:0000313" key="1">
    <source>
        <dbReference type="EMBL" id="JAI04717.1"/>
    </source>
</evidence>
<dbReference type="AlphaFoldDB" id="A0A0E9XQK0"/>
<dbReference type="EMBL" id="GBXM01003861">
    <property type="protein sequence ID" value="JAI04717.1"/>
    <property type="molecule type" value="Transcribed_RNA"/>
</dbReference>
<organism evidence="1">
    <name type="scientific">Anguilla anguilla</name>
    <name type="common">European freshwater eel</name>
    <name type="synonym">Muraena anguilla</name>
    <dbReference type="NCBI Taxonomy" id="7936"/>
    <lineage>
        <taxon>Eukaryota</taxon>
        <taxon>Metazoa</taxon>
        <taxon>Chordata</taxon>
        <taxon>Craniata</taxon>
        <taxon>Vertebrata</taxon>
        <taxon>Euteleostomi</taxon>
        <taxon>Actinopterygii</taxon>
        <taxon>Neopterygii</taxon>
        <taxon>Teleostei</taxon>
        <taxon>Anguilliformes</taxon>
        <taxon>Anguillidae</taxon>
        <taxon>Anguilla</taxon>
    </lineage>
</organism>
<sequence length="61" mass="6815">MFHRYRHSTVHILCLSCGTGSPHTMCTFKLRLKGCFYGCTTEAGFFQTYGNLCPGPADVNH</sequence>
<reference evidence="1" key="1">
    <citation type="submission" date="2014-11" db="EMBL/GenBank/DDBJ databases">
        <authorList>
            <person name="Amaro Gonzalez C."/>
        </authorList>
    </citation>
    <scope>NUCLEOTIDE SEQUENCE</scope>
</reference>
<protein>
    <submittedName>
        <fullName evidence="1">Uncharacterized protein</fullName>
    </submittedName>
</protein>
<accession>A0A0E9XQK0</accession>
<reference evidence="1" key="2">
    <citation type="journal article" date="2015" name="Fish Shellfish Immunol.">
        <title>Early steps in the European eel (Anguilla anguilla)-Vibrio vulnificus interaction in the gills: Role of the RtxA13 toxin.</title>
        <authorList>
            <person name="Callol A."/>
            <person name="Pajuelo D."/>
            <person name="Ebbesson L."/>
            <person name="Teles M."/>
            <person name="MacKenzie S."/>
            <person name="Amaro C."/>
        </authorList>
    </citation>
    <scope>NUCLEOTIDE SEQUENCE</scope>
</reference>